<dbReference type="AlphaFoldDB" id="A0A370KV59"/>
<gene>
    <name evidence="1" type="ORF">B5K06_03570</name>
</gene>
<accession>A0A370KV59</accession>
<sequence length="214" mass="22853">MDSVSALLSRYLKDFGEPAVVAPVAEADEFAGDFGGFADVASEPVIDLEAERHSAHADGYAEATAALTEKYELEAQTVALVHQREVEELSDRYEVEAAELIASRLDAMAGDIAELVSATVAKALAPVMTDVLSQKAAVDLAGILREALLEGDVGTVTVKGPTRLFDVLKNTLGEKVGLLRHHETADVDLTVEFDDAVLVTRMSAWATSLKKVLE</sequence>
<proteinExistence type="predicted"/>
<name>A0A370KV59_9HYPH</name>
<evidence type="ECO:0000313" key="1">
    <source>
        <dbReference type="EMBL" id="RDJ15394.1"/>
    </source>
</evidence>
<comment type="caution">
    <text evidence="1">The sequence shown here is derived from an EMBL/GenBank/DDBJ whole genome shotgun (WGS) entry which is preliminary data.</text>
</comment>
<dbReference type="OrthoDB" id="8276977at2"/>
<protein>
    <submittedName>
        <fullName evidence="1">Uncharacterized protein</fullName>
    </submittedName>
</protein>
<dbReference type="Proteomes" id="UP000254939">
    <property type="component" value="Unassembled WGS sequence"/>
</dbReference>
<organism evidence="1 2">
    <name type="scientific">Rhizobium grahamii</name>
    <dbReference type="NCBI Taxonomy" id="1120045"/>
    <lineage>
        <taxon>Bacteria</taxon>
        <taxon>Pseudomonadati</taxon>
        <taxon>Pseudomonadota</taxon>
        <taxon>Alphaproteobacteria</taxon>
        <taxon>Hyphomicrobiales</taxon>
        <taxon>Rhizobiaceae</taxon>
        <taxon>Rhizobium/Agrobacterium group</taxon>
        <taxon>Rhizobium</taxon>
    </lineage>
</organism>
<reference evidence="1 2" key="1">
    <citation type="submission" date="2017-03" db="EMBL/GenBank/DDBJ databases">
        <title>Genome analysis of Rhizobial strains effectives or ineffectives for nitrogen fixation isolated from bean seeds.</title>
        <authorList>
            <person name="Peralta H."/>
            <person name="Aguilar-Vera A."/>
            <person name="Mora Y."/>
            <person name="Vargas-Lagunas C."/>
            <person name="Girard L."/>
            <person name="Mora J."/>
        </authorList>
    </citation>
    <scope>NUCLEOTIDE SEQUENCE [LARGE SCALE GENOMIC DNA]</scope>
    <source>
        <strain evidence="1 2">CCGM3</strain>
    </source>
</reference>
<dbReference type="EMBL" id="NAAC01000004">
    <property type="protein sequence ID" value="RDJ15394.1"/>
    <property type="molecule type" value="Genomic_DNA"/>
</dbReference>
<evidence type="ECO:0000313" key="2">
    <source>
        <dbReference type="Proteomes" id="UP000254939"/>
    </source>
</evidence>